<dbReference type="PANTHER" id="PTHR42743">
    <property type="entry name" value="AMINO-ACID AMINOTRANSFERASE"/>
    <property type="match status" value="1"/>
</dbReference>
<reference evidence="13 14" key="1">
    <citation type="submission" date="2018-01" db="EMBL/GenBank/DDBJ databases">
        <title>A novel member of the phylum Bacteroidetes isolated from glacier ice.</title>
        <authorList>
            <person name="Liu Q."/>
            <person name="Xin Y.-H."/>
        </authorList>
    </citation>
    <scope>NUCLEOTIDE SEQUENCE [LARGE SCALE GENOMIC DNA]</scope>
    <source>
        <strain evidence="13 14">RB1R16</strain>
    </source>
</reference>
<evidence type="ECO:0000256" key="8">
    <source>
        <dbReference type="ARBA" id="ARBA00048212"/>
    </source>
</evidence>
<comment type="similarity">
    <text evidence="5 11">Belongs to the class-IV pyridoxal-phosphate-dependent aminotransferase family.</text>
</comment>
<sequence>MFLSTNFGVLINQLLNYVNINGRIQASDKAMLPVDNGAFRYGFGLFETLLVQNGTIRLQEYHMDRLFAGMQQLSFDVPSLMKPGVIAEQVLKTVKKNNLEHLCRVRLQVYAGGGGMFGQDAAKPGYIIECFELNEEAILFNENGLTLGIAEGLNKSADSLANLKSCNALIYAMAARQAKANKWNDALVCNTAGNIIESTIANIFWIKEGIIYTPPLSEGCIEGVMRRHVMASVTVKEQALNIDTLMHADEVFLTNAIRKIRWIGSVGNKQYFNTFTKSLTNKLF</sequence>
<dbReference type="InterPro" id="IPR001544">
    <property type="entry name" value="Aminotrans_IV"/>
</dbReference>
<keyword evidence="14" id="KW-1185">Reference proteome</keyword>
<evidence type="ECO:0000256" key="12">
    <source>
        <dbReference type="RuleBase" id="RU004516"/>
    </source>
</evidence>
<comment type="catalytic activity">
    <reaction evidence="10">
        <text>L-leucine + 2-oxoglutarate = 4-methyl-2-oxopentanoate + L-glutamate</text>
        <dbReference type="Rhea" id="RHEA:18321"/>
        <dbReference type="ChEBI" id="CHEBI:16810"/>
        <dbReference type="ChEBI" id="CHEBI:17865"/>
        <dbReference type="ChEBI" id="CHEBI:29985"/>
        <dbReference type="ChEBI" id="CHEBI:57427"/>
        <dbReference type="EC" id="2.6.1.42"/>
    </reaction>
</comment>
<evidence type="ECO:0000256" key="7">
    <source>
        <dbReference type="ARBA" id="ARBA00022898"/>
    </source>
</evidence>
<dbReference type="InterPro" id="IPR050571">
    <property type="entry name" value="Class-IV_PLP-Dep_Aminotrnsfr"/>
</dbReference>
<dbReference type="PANTHER" id="PTHR42743:SF11">
    <property type="entry name" value="AMINODEOXYCHORISMATE LYASE"/>
    <property type="match status" value="1"/>
</dbReference>
<comment type="catalytic activity">
    <reaction evidence="9">
        <text>L-isoleucine + 2-oxoglutarate = (S)-3-methyl-2-oxopentanoate + L-glutamate</text>
        <dbReference type="Rhea" id="RHEA:24801"/>
        <dbReference type="ChEBI" id="CHEBI:16810"/>
        <dbReference type="ChEBI" id="CHEBI:29985"/>
        <dbReference type="ChEBI" id="CHEBI:35146"/>
        <dbReference type="ChEBI" id="CHEBI:58045"/>
        <dbReference type="EC" id="2.6.1.42"/>
    </reaction>
</comment>
<dbReference type="GO" id="GO:0046394">
    <property type="term" value="P:carboxylic acid biosynthetic process"/>
    <property type="evidence" value="ECO:0007669"/>
    <property type="project" value="UniProtKB-ARBA"/>
</dbReference>
<dbReference type="EMBL" id="PPSL01000003">
    <property type="protein sequence ID" value="PQJ10869.1"/>
    <property type="molecule type" value="Genomic_DNA"/>
</dbReference>
<evidence type="ECO:0000256" key="6">
    <source>
        <dbReference type="ARBA" id="ARBA00013053"/>
    </source>
</evidence>
<organism evidence="13 14">
    <name type="scientific">Flavipsychrobacter stenotrophus</name>
    <dbReference type="NCBI Taxonomy" id="2077091"/>
    <lineage>
        <taxon>Bacteria</taxon>
        <taxon>Pseudomonadati</taxon>
        <taxon>Bacteroidota</taxon>
        <taxon>Chitinophagia</taxon>
        <taxon>Chitinophagales</taxon>
        <taxon>Chitinophagaceae</taxon>
        <taxon>Flavipsychrobacter</taxon>
    </lineage>
</organism>
<evidence type="ECO:0000313" key="14">
    <source>
        <dbReference type="Proteomes" id="UP000239872"/>
    </source>
</evidence>
<dbReference type="EC" id="2.6.1.42" evidence="6"/>
<dbReference type="InterPro" id="IPR043132">
    <property type="entry name" value="BCAT-like_C"/>
</dbReference>
<comment type="pathway">
    <text evidence="3">Amino-acid biosynthesis; L-valine biosynthesis; L-valine from pyruvate: step 4/4.</text>
</comment>
<evidence type="ECO:0000256" key="11">
    <source>
        <dbReference type="RuleBase" id="RU004106"/>
    </source>
</evidence>
<name>A0A2S7SVC6_9BACT</name>
<accession>A0A2S7SVC6</accession>
<proteinExistence type="inferred from homology"/>
<dbReference type="CDD" id="cd00449">
    <property type="entry name" value="PLPDE_IV"/>
    <property type="match status" value="1"/>
</dbReference>
<dbReference type="InterPro" id="IPR036038">
    <property type="entry name" value="Aminotransferase-like"/>
</dbReference>
<comment type="pathway">
    <text evidence="2">Amino-acid biosynthesis; L-isoleucine biosynthesis; L-isoleucine from 2-oxobutanoate: step 4/4.</text>
</comment>
<dbReference type="AlphaFoldDB" id="A0A2S7SVC6"/>
<evidence type="ECO:0000256" key="9">
    <source>
        <dbReference type="ARBA" id="ARBA00048798"/>
    </source>
</evidence>
<comment type="catalytic activity">
    <reaction evidence="8">
        <text>L-valine + 2-oxoglutarate = 3-methyl-2-oxobutanoate + L-glutamate</text>
        <dbReference type="Rhea" id="RHEA:24813"/>
        <dbReference type="ChEBI" id="CHEBI:11851"/>
        <dbReference type="ChEBI" id="CHEBI:16810"/>
        <dbReference type="ChEBI" id="CHEBI:29985"/>
        <dbReference type="ChEBI" id="CHEBI:57762"/>
        <dbReference type="EC" id="2.6.1.42"/>
    </reaction>
</comment>
<dbReference type="InterPro" id="IPR043131">
    <property type="entry name" value="BCAT-like_N"/>
</dbReference>
<evidence type="ECO:0000256" key="1">
    <source>
        <dbReference type="ARBA" id="ARBA00001933"/>
    </source>
</evidence>
<dbReference type="SUPFAM" id="SSF56752">
    <property type="entry name" value="D-aminoacid aminotransferase-like PLP-dependent enzymes"/>
    <property type="match status" value="1"/>
</dbReference>
<evidence type="ECO:0000256" key="10">
    <source>
        <dbReference type="ARBA" id="ARBA00049229"/>
    </source>
</evidence>
<evidence type="ECO:0000256" key="4">
    <source>
        <dbReference type="ARBA" id="ARBA00005072"/>
    </source>
</evidence>
<dbReference type="PROSITE" id="PS00770">
    <property type="entry name" value="AA_TRANSFER_CLASS_4"/>
    <property type="match status" value="1"/>
</dbReference>
<evidence type="ECO:0000256" key="5">
    <source>
        <dbReference type="ARBA" id="ARBA00009320"/>
    </source>
</evidence>
<dbReference type="InterPro" id="IPR018300">
    <property type="entry name" value="Aminotrans_IV_CS"/>
</dbReference>
<dbReference type="GO" id="GO:0004084">
    <property type="term" value="F:branched-chain-amino-acid transaminase activity"/>
    <property type="evidence" value="ECO:0007669"/>
    <property type="project" value="UniProtKB-EC"/>
</dbReference>
<comment type="cofactor">
    <cofactor evidence="1 12">
        <name>pyridoxal 5'-phosphate</name>
        <dbReference type="ChEBI" id="CHEBI:597326"/>
    </cofactor>
</comment>
<dbReference type="Gene3D" id="3.30.470.10">
    <property type="match status" value="1"/>
</dbReference>
<dbReference type="Pfam" id="PF01063">
    <property type="entry name" value="Aminotran_4"/>
    <property type="match status" value="1"/>
</dbReference>
<dbReference type="Proteomes" id="UP000239872">
    <property type="component" value="Unassembled WGS sequence"/>
</dbReference>
<evidence type="ECO:0000256" key="3">
    <source>
        <dbReference type="ARBA" id="ARBA00004931"/>
    </source>
</evidence>
<protein>
    <recommendedName>
        <fullName evidence="6">branched-chain-amino-acid transaminase</fullName>
        <ecNumber evidence="6">2.6.1.42</ecNumber>
    </recommendedName>
</protein>
<gene>
    <name evidence="13" type="ORF">CJD36_012930</name>
</gene>
<evidence type="ECO:0000256" key="2">
    <source>
        <dbReference type="ARBA" id="ARBA00004824"/>
    </source>
</evidence>
<comment type="caution">
    <text evidence="13">The sequence shown here is derived from an EMBL/GenBank/DDBJ whole genome shotgun (WGS) entry which is preliminary data.</text>
</comment>
<dbReference type="Gene3D" id="3.20.10.10">
    <property type="entry name" value="D-amino Acid Aminotransferase, subunit A, domain 2"/>
    <property type="match status" value="1"/>
</dbReference>
<keyword evidence="7 12" id="KW-0663">Pyridoxal phosphate</keyword>
<comment type="pathway">
    <text evidence="4">Amino-acid biosynthesis; L-leucine biosynthesis; L-leucine from 3-methyl-2-oxobutanoate: step 4/4.</text>
</comment>
<evidence type="ECO:0000313" key="13">
    <source>
        <dbReference type="EMBL" id="PQJ10869.1"/>
    </source>
</evidence>